<proteinExistence type="predicted"/>
<evidence type="ECO:0000313" key="1">
    <source>
        <dbReference type="Proteomes" id="UP000887565"/>
    </source>
</evidence>
<reference evidence="2" key="1">
    <citation type="submission" date="2022-11" db="UniProtKB">
        <authorList>
            <consortium name="WormBaseParasite"/>
        </authorList>
    </citation>
    <scope>IDENTIFICATION</scope>
</reference>
<sequence length="71" mass="7946">MIIIPMTDAKLRKILGFSGDILAGAWETLIKRAWTLRSTGLKILPGPGFDNLPGPSLLLKKRWIMNFHSVE</sequence>
<keyword evidence="1" id="KW-1185">Reference proteome</keyword>
<protein>
    <submittedName>
        <fullName evidence="2">Uncharacterized protein</fullName>
    </submittedName>
</protein>
<accession>A0A915IV26</accession>
<name>A0A915IV26_ROMCU</name>
<organism evidence="1 2">
    <name type="scientific">Romanomermis culicivorax</name>
    <name type="common">Nematode worm</name>
    <dbReference type="NCBI Taxonomy" id="13658"/>
    <lineage>
        <taxon>Eukaryota</taxon>
        <taxon>Metazoa</taxon>
        <taxon>Ecdysozoa</taxon>
        <taxon>Nematoda</taxon>
        <taxon>Enoplea</taxon>
        <taxon>Dorylaimia</taxon>
        <taxon>Mermithida</taxon>
        <taxon>Mermithoidea</taxon>
        <taxon>Mermithidae</taxon>
        <taxon>Romanomermis</taxon>
    </lineage>
</organism>
<dbReference type="Proteomes" id="UP000887565">
    <property type="component" value="Unplaced"/>
</dbReference>
<evidence type="ECO:0000313" key="2">
    <source>
        <dbReference type="WBParaSite" id="nRc.2.0.1.t18049-RA"/>
    </source>
</evidence>
<dbReference type="AlphaFoldDB" id="A0A915IV26"/>
<dbReference type="WBParaSite" id="nRc.2.0.1.t18049-RA">
    <property type="protein sequence ID" value="nRc.2.0.1.t18049-RA"/>
    <property type="gene ID" value="nRc.2.0.1.g18049"/>
</dbReference>